<proteinExistence type="predicted"/>
<dbReference type="Gene3D" id="3.30.160.60">
    <property type="entry name" value="Classic Zinc Finger"/>
    <property type="match status" value="2"/>
</dbReference>
<dbReference type="Pfam" id="PF00096">
    <property type="entry name" value="zf-C2H2"/>
    <property type="match status" value="1"/>
</dbReference>
<evidence type="ECO:0000313" key="7">
    <source>
        <dbReference type="EMBL" id="KAJ7649733.1"/>
    </source>
</evidence>
<dbReference type="GO" id="GO:0000978">
    <property type="term" value="F:RNA polymerase II cis-regulatory region sequence-specific DNA binding"/>
    <property type="evidence" value="ECO:0007669"/>
    <property type="project" value="TreeGrafter"/>
</dbReference>
<evidence type="ECO:0000256" key="1">
    <source>
        <dbReference type="ARBA" id="ARBA00022723"/>
    </source>
</evidence>
<evidence type="ECO:0000256" key="5">
    <source>
        <dbReference type="SAM" id="MobiDB-lite"/>
    </source>
</evidence>
<feature type="region of interest" description="Disordered" evidence="5">
    <location>
        <begin position="201"/>
        <end position="257"/>
    </location>
</feature>
<keyword evidence="8" id="KW-1185">Reference proteome</keyword>
<evidence type="ECO:0000256" key="3">
    <source>
        <dbReference type="ARBA" id="ARBA00022833"/>
    </source>
</evidence>
<dbReference type="AlphaFoldDB" id="A0AAD7CHX4"/>
<keyword evidence="3" id="KW-0862">Zinc</keyword>
<protein>
    <recommendedName>
        <fullName evidence="6">C2H2-type domain-containing protein</fullName>
    </recommendedName>
</protein>
<comment type="caution">
    <text evidence="7">The sequence shown here is derived from an EMBL/GenBank/DDBJ whole genome shotgun (WGS) entry which is preliminary data.</text>
</comment>
<dbReference type="GO" id="GO:0000981">
    <property type="term" value="F:DNA-binding transcription factor activity, RNA polymerase II-specific"/>
    <property type="evidence" value="ECO:0007669"/>
    <property type="project" value="TreeGrafter"/>
</dbReference>
<feature type="compositionally biased region" description="Polar residues" evidence="5">
    <location>
        <begin position="203"/>
        <end position="220"/>
    </location>
</feature>
<evidence type="ECO:0000313" key="8">
    <source>
        <dbReference type="Proteomes" id="UP001221142"/>
    </source>
</evidence>
<dbReference type="PROSITE" id="PS00028">
    <property type="entry name" value="ZINC_FINGER_C2H2_1"/>
    <property type="match status" value="1"/>
</dbReference>
<dbReference type="PANTHER" id="PTHR23235">
    <property type="entry name" value="KRUEPPEL-LIKE TRANSCRIPTION FACTOR"/>
    <property type="match status" value="1"/>
</dbReference>
<dbReference type="Proteomes" id="UP001221142">
    <property type="component" value="Unassembled WGS sequence"/>
</dbReference>
<dbReference type="PANTHER" id="PTHR23235:SF120">
    <property type="entry name" value="KRUPPEL-LIKE FACTOR 15"/>
    <property type="match status" value="1"/>
</dbReference>
<evidence type="ECO:0000256" key="4">
    <source>
        <dbReference type="PROSITE-ProRule" id="PRU00042"/>
    </source>
</evidence>
<keyword evidence="1" id="KW-0479">Metal-binding</keyword>
<keyword evidence="2 4" id="KW-0863">Zinc-finger</keyword>
<gene>
    <name evidence="7" type="ORF">FB45DRAFT_997030</name>
</gene>
<feature type="compositionally biased region" description="Low complexity" evidence="5">
    <location>
        <begin position="221"/>
        <end position="237"/>
    </location>
</feature>
<sequence length="410" mass="43999">MDLGASNFPLTPSILTIRPRTGASILLPLFMIPPVVEQFRLISNLATDTDADSPFLTPPIPDNSQVDTDIWLPGFDIDSDVLGDLDTLTSNQTRTQPSPLCEAGAMRLERSFDATGNQEYLFIQNSPQSASFSFVDPDAGLNLGPAEILAPAALRADLGWGLTRESVPWPDSETIADGRLCRALLRNRSLRSYPAGMLLEQRGVSTPDTPTLTESSSSFVSTPNTAGSSSASSLMSPSPNPGSLQDEGPGSADPRRATVGSAANVNAALLRRKRPAKFPCAQCGRMFTARHNLKNHENAHNGIRPYSCRKGCGGRFTTASTAARHANTFPSLAATPPSAFTTRIRCSPRSASQDTRLGADIQSLVSFFIYRSLISFSPELVSVSLLHSTYRFSVVSSTRFSLVSNISICV</sequence>
<feature type="non-terminal residue" evidence="7">
    <location>
        <position position="410"/>
    </location>
</feature>
<name>A0AAD7CHX4_9AGAR</name>
<organism evidence="7 8">
    <name type="scientific">Roridomyces roridus</name>
    <dbReference type="NCBI Taxonomy" id="1738132"/>
    <lineage>
        <taxon>Eukaryota</taxon>
        <taxon>Fungi</taxon>
        <taxon>Dikarya</taxon>
        <taxon>Basidiomycota</taxon>
        <taxon>Agaricomycotina</taxon>
        <taxon>Agaricomycetes</taxon>
        <taxon>Agaricomycetidae</taxon>
        <taxon>Agaricales</taxon>
        <taxon>Marasmiineae</taxon>
        <taxon>Mycenaceae</taxon>
        <taxon>Roridomyces</taxon>
    </lineage>
</organism>
<dbReference type="EMBL" id="JARKIF010000001">
    <property type="protein sequence ID" value="KAJ7649733.1"/>
    <property type="molecule type" value="Genomic_DNA"/>
</dbReference>
<dbReference type="PROSITE" id="PS50157">
    <property type="entry name" value="ZINC_FINGER_C2H2_2"/>
    <property type="match status" value="1"/>
</dbReference>
<evidence type="ECO:0000259" key="6">
    <source>
        <dbReference type="PROSITE" id="PS50157"/>
    </source>
</evidence>
<accession>A0AAD7CHX4</accession>
<dbReference type="SUPFAM" id="SSF57667">
    <property type="entry name" value="beta-beta-alpha zinc fingers"/>
    <property type="match status" value="1"/>
</dbReference>
<feature type="domain" description="C2H2-type" evidence="6">
    <location>
        <begin position="278"/>
        <end position="305"/>
    </location>
</feature>
<evidence type="ECO:0000256" key="2">
    <source>
        <dbReference type="ARBA" id="ARBA00022771"/>
    </source>
</evidence>
<dbReference type="GO" id="GO:0008270">
    <property type="term" value="F:zinc ion binding"/>
    <property type="evidence" value="ECO:0007669"/>
    <property type="project" value="UniProtKB-KW"/>
</dbReference>
<dbReference type="InterPro" id="IPR013087">
    <property type="entry name" value="Znf_C2H2_type"/>
</dbReference>
<dbReference type="InterPro" id="IPR036236">
    <property type="entry name" value="Znf_C2H2_sf"/>
</dbReference>
<reference evidence="7" key="1">
    <citation type="submission" date="2023-03" db="EMBL/GenBank/DDBJ databases">
        <title>Massive genome expansion in bonnet fungi (Mycena s.s.) driven by repeated elements and novel gene families across ecological guilds.</title>
        <authorList>
            <consortium name="Lawrence Berkeley National Laboratory"/>
            <person name="Harder C.B."/>
            <person name="Miyauchi S."/>
            <person name="Viragh M."/>
            <person name="Kuo A."/>
            <person name="Thoen E."/>
            <person name="Andreopoulos B."/>
            <person name="Lu D."/>
            <person name="Skrede I."/>
            <person name="Drula E."/>
            <person name="Henrissat B."/>
            <person name="Morin E."/>
            <person name="Kohler A."/>
            <person name="Barry K."/>
            <person name="LaButti K."/>
            <person name="Morin E."/>
            <person name="Salamov A."/>
            <person name="Lipzen A."/>
            <person name="Mereny Z."/>
            <person name="Hegedus B."/>
            <person name="Baldrian P."/>
            <person name="Stursova M."/>
            <person name="Weitz H."/>
            <person name="Taylor A."/>
            <person name="Grigoriev I.V."/>
            <person name="Nagy L.G."/>
            <person name="Martin F."/>
            <person name="Kauserud H."/>
        </authorList>
    </citation>
    <scope>NUCLEOTIDE SEQUENCE</scope>
    <source>
        <strain evidence="7">9284</strain>
    </source>
</reference>